<dbReference type="SMART" id="SM00028">
    <property type="entry name" value="TPR"/>
    <property type="match status" value="2"/>
</dbReference>
<evidence type="ECO:0000313" key="5">
    <source>
        <dbReference type="Proteomes" id="UP000552709"/>
    </source>
</evidence>
<dbReference type="AlphaFoldDB" id="A0A7W8JXW3"/>
<sequence length="774" mass="82160">MTERGMFKIGLLSLALCGFGTLASAQGTASPKSAVATRGDFTVKAAAASSRSITLSWSLGGTAAGFAVERIAEGGQPYTHLAALQSSARTFTDTGLQPGRTYGYRVQTYVDGTPLALEVFAITLPETSSGGGAPGGPSGGASGGPSSAPGAPSGSPPGDLNSAIAFKAFSDGEVLPPSKNERETLSGFRRIACATIPAASVPDLAVAERNVRDFVKQRLGAAVVNELGNLPSWRDPDAAKAVAATAVATRELPKAALAFLTAARLEPTNPDHLVNAAGVLNSLRLPNEALTLLNLAEKLKFENAPMGVPMSAIALNNRAHALNLLGRYADAESKLRAALKTAPYLSEANSNLVVSLWCRGDVEGAIKAQRASLRRTPDASAGVRDVPTGRDPAKPDLSPEEMPYRREAGQPFDMSGGHGWDLPRLKMPTSWHEAMAWGPTYDKFIQIDRQRGASGPNPPSDADDAPVTKRRRAQILEAIGSAVFEPGLRPLFNALTDTARAVDRQWTRGEPFEDFDIEGEEARLAECRRRFDAWILGVHPALVTFDNATARFADAHAKIVSALIANEGDPELRRVWAHREQEYLKGLFYNLSYKAYRVSQTADGVKHCFEGQPRREAEPLPEPVFDEVPHETTCRAMLGGAKFVLKLEILDVGISCSKFELKGSSPTGAIVTMSAPFLYNAPLTLFVGVEAKKKAPLNLATLDARTGIALMVGRDGIQDVAWQASVGLKAGLTFVLGKNAKGDTTEASTLEVGTRAGISIGVASGVQFETPKMP</sequence>
<protein>
    <submittedName>
        <fullName evidence="4">Tetratricopeptide (TPR) repeat protein</fullName>
    </submittedName>
</protein>
<dbReference type="SUPFAM" id="SSF48452">
    <property type="entry name" value="TPR-like"/>
    <property type="match status" value="1"/>
</dbReference>
<reference evidence="4 5" key="1">
    <citation type="submission" date="2020-08" db="EMBL/GenBank/DDBJ databases">
        <title>Genomic Encyclopedia of Type Strains, Phase IV (KMG-IV): sequencing the most valuable type-strain genomes for metagenomic binning, comparative biology and taxonomic classification.</title>
        <authorList>
            <person name="Goeker M."/>
        </authorList>
    </citation>
    <scope>NUCLEOTIDE SEQUENCE [LARGE SCALE GENOMIC DNA]</scope>
    <source>
        <strain evidence="4 5">DSM 27939</strain>
    </source>
</reference>
<keyword evidence="5" id="KW-1185">Reference proteome</keyword>
<feature type="region of interest" description="Disordered" evidence="1">
    <location>
        <begin position="373"/>
        <end position="403"/>
    </location>
</feature>
<evidence type="ECO:0000259" key="3">
    <source>
        <dbReference type="PROSITE" id="PS50853"/>
    </source>
</evidence>
<feature type="domain" description="Fibronectin type-III" evidence="3">
    <location>
        <begin position="37"/>
        <end position="126"/>
    </location>
</feature>
<dbReference type="EMBL" id="JACHFL010000007">
    <property type="protein sequence ID" value="MBB5363761.1"/>
    <property type="molecule type" value="Genomic_DNA"/>
</dbReference>
<evidence type="ECO:0000256" key="1">
    <source>
        <dbReference type="SAM" id="MobiDB-lite"/>
    </source>
</evidence>
<feature type="region of interest" description="Disordered" evidence="1">
    <location>
        <begin position="128"/>
        <end position="159"/>
    </location>
</feature>
<feature type="compositionally biased region" description="Gly residues" evidence="1">
    <location>
        <begin position="129"/>
        <end position="143"/>
    </location>
</feature>
<dbReference type="RefSeq" id="WP_184133261.1">
    <property type="nucleotide sequence ID" value="NZ_JACHFL010000007.1"/>
</dbReference>
<dbReference type="InterPro" id="IPR011990">
    <property type="entry name" value="TPR-like_helical_dom_sf"/>
</dbReference>
<dbReference type="Proteomes" id="UP000552709">
    <property type="component" value="Unassembled WGS sequence"/>
</dbReference>
<gene>
    <name evidence="4" type="ORF">HNQ08_002868</name>
</gene>
<feature type="compositionally biased region" description="Low complexity" evidence="1">
    <location>
        <begin position="144"/>
        <end position="158"/>
    </location>
</feature>
<feature type="signal peptide" evidence="2">
    <location>
        <begin position="1"/>
        <end position="25"/>
    </location>
</feature>
<name>A0A7W8JXW3_9DEIO</name>
<comment type="caution">
    <text evidence="4">The sequence shown here is derived from an EMBL/GenBank/DDBJ whole genome shotgun (WGS) entry which is preliminary data.</text>
</comment>
<dbReference type="SUPFAM" id="SSF49265">
    <property type="entry name" value="Fibronectin type III"/>
    <property type="match status" value="1"/>
</dbReference>
<feature type="chain" id="PRO_5030646826" evidence="2">
    <location>
        <begin position="26"/>
        <end position="774"/>
    </location>
</feature>
<accession>A0A7W8JXW3</accession>
<dbReference type="PROSITE" id="PS50853">
    <property type="entry name" value="FN3"/>
    <property type="match status" value="1"/>
</dbReference>
<evidence type="ECO:0000256" key="2">
    <source>
        <dbReference type="SAM" id="SignalP"/>
    </source>
</evidence>
<proteinExistence type="predicted"/>
<dbReference type="InterPro" id="IPR003961">
    <property type="entry name" value="FN3_dom"/>
</dbReference>
<evidence type="ECO:0000313" key="4">
    <source>
        <dbReference type="EMBL" id="MBB5363761.1"/>
    </source>
</evidence>
<dbReference type="InterPro" id="IPR019734">
    <property type="entry name" value="TPR_rpt"/>
</dbReference>
<keyword evidence="2" id="KW-0732">Signal</keyword>
<dbReference type="CDD" id="cd00063">
    <property type="entry name" value="FN3"/>
    <property type="match status" value="1"/>
</dbReference>
<dbReference type="Gene3D" id="2.60.40.10">
    <property type="entry name" value="Immunoglobulins"/>
    <property type="match status" value="1"/>
</dbReference>
<dbReference type="InterPro" id="IPR036116">
    <property type="entry name" value="FN3_sf"/>
</dbReference>
<dbReference type="InterPro" id="IPR013783">
    <property type="entry name" value="Ig-like_fold"/>
</dbReference>
<dbReference type="Gene3D" id="1.25.40.10">
    <property type="entry name" value="Tetratricopeptide repeat domain"/>
    <property type="match status" value="1"/>
</dbReference>
<organism evidence="4 5">
    <name type="scientific">Deinococcus humi</name>
    <dbReference type="NCBI Taxonomy" id="662880"/>
    <lineage>
        <taxon>Bacteria</taxon>
        <taxon>Thermotogati</taxon>
        <taxon>Deinococcota</taxon>
        <taxon>Deinococci</taxon>
        <taxon>Deinococcales</taxon>
        <taxon>Deinococcaceae</taxon>
        <taxon>Deinococcus</taxon>
    </lineage>
</organism>